<dbReference type="Proteomes" id="UP000494301">
    <property type="component" value="Unassembled WGS sequence"/>
</dbReference>
<keyword evidence="1" id="KW-0812">Transmembrane</keyword>
<keyword evidence="1" id="KW-1133">Transmembrane helix</keyword>
<accession>A0A6J5JQZ3</accession>
<evidence type="ECO:0000313" key="2">
    <source>
        <dbReference type="EMBL" id="CAB3973631.1"/>
    </source>
</evidence>
<feature type="transmembrane region" description="Helical" evidence="1">
    <location>
        <begin position="228"/>
        <end position="251"/>
    </location>
</feature>
<protein>
    <submittedName>
        <fullName evidence="2">Uncharacterized protein</fullName>
    </submittedName>
</protein>
<organism evidence="2 3">
    <name type="scientific">Burkholderia aenigmatica</name>
    <dbReference type="NCBI Taxonomy" id="2015348"/>
    <lineage>
        <taxon>Bacteria</taxon>
        <taxon>Pseudomonadati</taxon>
        <taxon>Pseudomonadota</taxon>
        <taxon>Betaproteobacteria</taxon>
        <taxon>Burkholderiales</taxon>
        <taxon>Burkholderiaceae</taxon>
        <taxon>Burkholderia</taxon>
        <taxon>Burkholderia cepacia complex</taxon>
    </lineage>
</organism>
<sequence>MAQLDLKLPTDRRASSSRLISICLGVAATVTSLFITAIAGAERGSTTAEKGVWVATGVVILLAAHLLPALSKGAGVAVKCAVLPIWLGALLATGYTHATFFLNAQGRVGEQRAFAVAQTSAGASLPNVPVTRSRTQIATDVAATRRWLALLDARRCTTDCGAASARRTALAARLEALKIEDGEAIRAERALDARAAAVDRHQRAQDEARQDPFVAKLASAVRLGADQVSLVVAILLGWLVDAVAVISWASVARSQRHGDARQYSQGRTLDAVPRRAVELPSRPEVIVRAAANEPLLSGRGAAMASRAVDEITEPAAVSAIDELQGEAAVDLADLAEAIRAGQTKATLPAIRAFLGCADGAAMALRRRLAEEHPDLFRPNARAG</sequence>
<gene>
    <name evidence="2" type="ORF">BLA3211_07603</name>
</gene>
<proteinExistence type="predicted"/>
<feature type="transmembrane region" description="Helical" evidence="1">
    <location>
        <begin position="20"/>
        <end position="39"/>
    </location>
</feature>
<reference evidence="2 3" key="1">
    <citation type="submission" date="2020-04" db="EMBL/GenBank/DDBJ databases">
        <authorList>
            <person name="Depoorter E."/>
        </authorList>
    </citation>
    <scope>NUCLEOTIDE SEQUENCE [LARGE SCALE GENOMIC DNA]</scope>
    <source>
        <strain evidence="2 3">BCC0217</strain>
    </source>
</reference>
<keyword evidence="1" id="KW-0472">Membrane</keyword>
<feature type="transmembrane region" description="Helical" evidence="1">
    <location>
        <begin position="51"/>
        <end position="70"/>
    </location>
</feature>
<evidence type="ECO:0000313" key="3">
    <source>
        <dbReference type="Proteomes" id="UP000494301"/>
    </source>
</evidence>
<dbReference type="EMBL" id="CABWIL020000040">
    <property type="protein sequence ID" value="CAB3973631.1"/>
    <property type="molecule type" value="Genomic_DNA"/>
</dbReference>
<evidence type="ECO:0000256" key="1">
    <source>
        <dbReference type="SAM" id="Phobius"/>
    </source>
</evidence>
<name>A0A6J5JQZ3_9BURK</name>
<feature type="transmembrane region" description="Helical" evidence="1">
    <location>
        <begin position="82"/>
        <end position="102"/>
    </location>
</feature>
<dbReference type="AlphaFoldDB" id="A0A6J5JQZ3"/>